<dbReference type="Pfam" id="PF00887">
    <property type="entry name" value="ACBP"/>
    <property type="match status" value="1"/>
</dbReference>
<keyword evidence="1" id="KW-0446">Lipid-binding</keyword>
<dbReference type="Gene3D" id="1.20.80.10">
    <property type="match status" value="1"/>
</dbReference>
<dbReference type="Proteomes" id="UP000054549">
    <property type="component" value="Unassembled WGS sequence"/>
</dbReference>
<dbReference type="PRINTS" id="PR00689">
    <property type="entry name" value="ACOABINDINGP"/>
</dbReference>
<reference evidence="5 6" key="1">
    <citation type="submission" date="2014-04" db="EMBL/GenBank/DDBJ databases">
        <title>Evolutionary Origins and Diversification of the Mycorrhizal Mutualists.</title>
        <authorList>
            <consortium name="DOE Joint Genome Institute"/>
            <consortium name="Mycorrhizal Genomics Consortium"/>
            <person name="Kohler A."/>
            <person name="Kuo A."/>
            <person name="Nagy L.G."/>
            <person name="Floudas D."/>
            <person name="Copeland A."/>
            <person name="Barry K.W."/>
            <person name="Cichocki N."/>
            <person name="Veneault-Fourrey C."/>
            <person name="LaButti K."/>
            <person name="Lindquist E.A."/>
            <person name="Lipzen A."/>
            <person name="Lundell T."/>
            <person name="Morin E."/>
            <person name="Murat C."/>
            <person name="Riley R."/>
            <person name="Ohm R."/>
            <person name="Sun H."/>
            <person name="Tunlid A."/>
            <person name="Henrissat B."/>
            <person name="Grigoriev I.V."/>
            <person name="Hibbett D.S."/>
            <person name="Martin F."/>
        </authorList>
    </citation>
    <scope>NUCLEOTIDE SEQUENCE [LARGE SCALE GENOMIC DNA]</scope>
    <source>
        <strain evidence="5 6">Koide BX008</strain>
    </source>
</reference>
<gene>
    <name evidence="5" type="ORF">M378DRAFT_72566</name>
</gene>
<keyword evidence="6" id="KW-1185">Reference proteome</keyword>
<evidence type="ECO:0000256" key="2">
    <source>
        <dbReference type="SAM" id="Coils"/>
    </source>
</evidence>
<evidence type="ECO:0000256" key="1">
    <source>
        <dbReference type="ARBA" id="ARBA00023121"/>
    </source>
</evidence>
<dbReference type="HOGENOM" id="CLU_046559_0_0_1"/>
<dbReference type="OrthoDB" id="346910at2759"/>
<organism evidence="5 6">
    <name type="scientific">Amanita muscaria (strain Koide BX008)</name>
    <dbReference type="NCBI Taxonomy" id="946122"/>
    <lineage>
        <taxon>Eukaryota</taxon>
        <taxon>Fungi</taxon>
        <taxon>Dikarya</taxon>
        <taxon>Basidiomycota</taxon>
        <taxon>Agaricomycotina</taxon>
        <taxon>Agaricomycetes</taxon>
        <taxon>Agaricomycetidae</taxon>
        <taxon>Agaricales</taxon>
        <taxon>Pluteineae</taxon>
        <taxon>Amanitaceae</taxon>
        <taxon>Amanita</taxon>
    </lineage>
</organism>
<feature type="compositionally biased region" description="Polar residues" evidence="3">
    <location>
        <begin position="191"/>
        <end position="200"/>
    </location>
</feature>
<evidence type="ECO:0000259" key="4">
    <source>
        <dbReference type="PROSITE" id="PS51228"/>
    </source>
</evidence>
<dbReference type="SUPFAM" id="SSF47027">
    <property type="entry name" value="Acyl-CoA binding protein"/>
    <property type="match status" value="1"/>
</dbReference>
<dbReference type="AlphaFoldDB" id="A0A0C2X273"/>
<dbReference type="PROSITE" id="PS51228">
    <property type="entry name" value="ACB_2"/>
    <property type="match status" value="1"/>
</dbReference>
<keyword evidence="2" id="KW-0175">Coiled coil</keyword>
<dbReference type="GO" id="GO:0000062">
    <property type="term" value="F:fatty-acyl-CoA binding"/>
    <property type="evidence" value="ECO:0007669"/>
    <property type="project" value="InterPro"/>
</dbReference>
<accession>A0A0C2X273</accession>
<protein>
    <recommendedName>
        <fullName evidence="4">ACB domain-containing protein</fullName>
    </recommendedName>
</protein>
<dbReference type="InterPro" id="IPR000582">
    <property type="entry name" value="Acyl-CoA-binding_protein"/>
</dbReference>
<dbReference type="PANTHER" id="PTHR23310">
    <property type="entry name" value="ACYL-COA-BINDING PROTEIN, ACBP"/>
    <property type="match status" value="1"/>
</dbReference>
<dbReference type="InterPro" id="IPR035984">
    <property type="entry name" value="Acyl-CoA-binding_sf"/>
</dbReference>
<dbReference type="STRING" id="946122.A0A0C2X273"/>
<feature type="region of interest" description="Disordered" evidence="3">
    <location>
        <begin position="117"/>
        <end position="243"/>
    </location>
</feature>
<dbReference type="FunFam" id="1.20.80.10:FF:000010">
    <property type="entry name" value="Acyl-CoA-binding domain-containing protein 5"/>
    <property type="match status" value="1"/>
</dbReference>
<evidence type="ECO:0000313" key="5">
    <source>
        <dbReference type="EMBL" id="KIL68242.1"/>
    </source>
</evidence>
<feature type="domain" description="ACB" evidence="4">
    <location>
        <begin position="11"/>
        <end position="100"/>
    </location>
</feature>
<dbReference type="PANTHER" id="PTHR23310:SF133">
    <property type="entry name" value="COA BINDING PROTEIN, PUTATIVE (AFU_ORTHOLOGUE AFUA_1G12300)-RELATED"/>
    <property type="match status" value="1"/>
</dbReference>
<feature type="compositionally biased region" description="Acidic residues" evidence="3">
    <location>
        <begin position="161"/>
        <end position="170"/>
    </location>
</feature>
<dbReference type="GO" id="GO:0006631">
    <property type="term" value="P:fatty acid metabolic process"/>
    <property type="evidence" value="ECO:0007669"/>
    <property type="project" value="TreeGrafter"/>
</dbReference>
<dbReference type="InterPro" id="IPR014352">
    <property type="entry name" value="FERM/acyl-CoA-bd_prot_sf"/>
</dbReference>
<feature type="coiled-coil region" evidence="2">
    <location>
        <begin position="295"/>
        <end position="322"/>
    </location>
</feature>
<feature type="compositionally biased region" description="Low complexity" evidence="3">
    <location>
        <begin position="124"/>
        <end position="147"/>
    </location>
</feature>
<dbReference type="InParanoid" id="A0A0C2X273"/>
<name>A0A0C2X273_AMAMK</name>
<sequence>MTSDEGAKDSIDVQFDRAVEIVQGLPKTGPIQTDYEEKLVMYSLYKQATVGNVRSPRPGIWDMLGRAKWDAWAKHKDLDSPEAKRLYIEALLKVLRRYSDKTVAKSLVDELESYQGGPSKILRSRNNGRTSDSNSSGTSVSTGSPRSQYSRETLLNRQDADNENDLEEERGEPGDLPNTNTMPSVSHLGRPTSSMSSNRYRTPLAGSHITSPPPSQSIPNLQPRPSFETPSAFADPRYSRSPPGSTLFQSSYTGQYEEPIHSGLITPPITTYPPPQHRENPQLLPRLRGGQQVSRITLERAVEHLQTQVAALQERLETLEASRYLSKSLTLPASRGSSPNGGRGLQWDINDLGLWSVVLNPLINSIDTVRSMARFLARDENRSPLAAILRRLCLDFSFLLCAIAITRFVWKGSSARRREVRVALKILWRALLGTKPQNVLVGEGV</sequence>
<evidence type="ECO:0000256" key="3">
    <source>
        <dbReference type="SAM" id="MobiDB-lite"/>
    </source>
</evidence>
<proteinExistence type="predicted"/>
<dbReference type="EMBL" id="KN818229">
    <property type="protein sequence ID" value="KIL68242.1"/>
    <property type="molecule type" value="Genomic_DNA"/>
</dbReference>
<evidence type="ECO:0000313" key="6">
    <source>
        <dbReference type="Proteomes" id="UP000054549"/>
    </source>
</evidence>